<evidence type="ECO:0000313" key="2">
    <source>
        <dbReference type="Proteomes" id="UP000054099"/>
    </source>
</evidence>
<evidence type="ECO:0000313" key="1">
    <source>
        <dbReference type="EMBL" id="KSU85176.1"/>
    </source>
</evidence>
<dbReference type="Gene3D" id="3.40.50.10620">
    <property type="entry name" value="PH0156-like domains"/>
    <property type="match status" value="1"/>
</dbReference>
<proteinExistence type="predicted"/>
<sequence>MLSIIVCEGRTDAIFLSYYLLKTQQWEYIKGSKIPVKIPVQNSENEEANWYKKGDNFLAIWGVGGKSNFKYAIESIEELNKLGNKSQFFSKIAILADKDNDEEEEKINELNELFSFRSEISLINRQWITVEFNDLYEMHQQVDLACLVVPFEGPGAMESFLLQVLSGDAENEQLIKAVKRFIQSTVSERYLHNNRQKLKAEFATVLSIMYPERVFTLIDSFLRSVPWEQYNEFQEGFNLFEQI</sequence>
<gene>
    <name evidence="1" type="ORF">AS030_06570</name>
</gene>
<dbReference type="Pfam" id="PF11536">
    <property type="entry name" value="DUF3226"/>
    <property type="match status" value="1"/>
</dbReference>
<dbReference type="Proteomes" id="UP000054099">
    <property type="component" value="Unassembled WGS sequence"/>
</dbReference>
<dbReference type="OrthoDB" id="2989487at2"/>
<keyword evidence="2" id="KW-1185">Reference proteome</keyword>
<dbReference type="AlphaFoldDB" id="A0A0V8JE91"/>
<accession>A0A0V8JE91</accession>
<dbReference type="InterPro" id="IPR024508">
    <property type="entry name" value="DUF3226"/>
</dbReference>
<protein>
    <recommendedName>
        <fullName evidence="3">DUF3226 domain-containing protein</fullName>
    </recommendedName>
</protein>
<dbReference type="RefSeq" id="WP_061969684.1">
    <property type="nucleotide sequence ID" value="NZ_FMAV01000001.1"/>
</dbReference>
<comment type="caution">
    <text evidence="1">The sequence shown here is derived from an EMBL/GenBank/DDBJ whole genome shotgun (WGS) entry which is preliminary data.</text>
</comment>
<reference evidence="1 2" key="1">
    <citation type="journal article" date="2014" name="Antonie Van Leeuwenhoek">
        <title>Fictibacillus enclensis sp. nov., isolated from marine sediment.</title>
        <authorList>
            <person name="Dastager S.G."/>
            <person name="Mawlankar R."/>
            <person name="Srinivasan K."/>
            <person name="Tang S.K."/>
            <person name="Lee J.C."/>
            <person name="Ramana V.V."/>
            <person name="Shouche Y.S."/>
        </authorList>
    </citation>
    <scope>NUCLEOTIDE SEQUENCE [LARGE SCALE GENOMIC DNA]</scope>
    <source>
        <strain evidence="1 2">NIO-1003</strain>
    </source>
</reference>
<name>A0A0V8JE91_9BACL</name>
<organism evidence="1 2">
    <name type="scientific">Fictibacillus enclensis</name>
    <dbReference type="NCBI Taxonomy" id="1017270"/>
    <lineage>
        <taxon>Bacteria</taxon>
        <taxon>Bacillati</taxon>
        <taxon>Bacillota</taxon>
        <taxon>Bacilli</taxon>
        <taxon>Bacillales</taxon>
        <taxon>Fictibacillaceae</taxon>
        <taxon>Fictibacillus</taxon>
    </lineage>
</organism>
<evidence type="ECO:0008006" key="3">
    <source>
        <dbReference type="Google" id="ProtNLM"/>
    </source>
</evidence>
<dbReference type="EMBL" id="LNQN01000001">
    <property type="protein sequence ID" value="KSU85176.1"/>
    <property type="molecule type" value="Genomic_DNA"/>
</dbReference>
<dbReference type="SUPFAM" id="SSF160945">
    <property type="entry name" value="PH0156-like"/>
    <property type="match status" value="1"/>
</dbReference>